<sequence>DWLFTRKDAKADVAWGVEMGGCERAGPRNEKNKKKESVRLKEAKALHDQCDLLLCNIIKEGNGSYHVDTLAASNKLFLSGFVTSASTMEALLLINLGEEFSIIWNLENAELPTQIPQLPKIIDCCSLMLKMKNLGRREVSVYTQLMRHASKHKHDGPRIKPKTRRSEYLTPKKKTQNQMACNELLIIYFNMYKWSTSSELQKSASNTRDSQTVDPQNEDVPEFSLRLFLIKKSSSARRGESKDSLIKSNANAQSAQHRRHPINHLLHPQPHSQIVQVNFLFVP</sequence>
<organism evidence="2 3">
    <name type="scientific">Paraglomus brasilianum</name>
    <dbReference type="NCBI Taxonomy" id="144538"/>
    <lineage>
        <taxon>Eukaryota</taxon>
        <taxon>Fungi</taxon>
        <taxon>Fungi incertae sedis</taxon>
        <taxon>Mucoromycota</taxon>
        <taxon>Glomeromycotina</taxon>
        <taxon>Glomeromycetes</taxon>
        <taxon>Paraglomerales</taxon>
        <taxon>Paraglomeraceae</taxon>
        <taxon>Paraglomus</taxon>
    </lineage>
</organism>
<keyword evidence="3" id="KW-1185">Reference proteome</keyword>
<accession>A0A9N9HCW3</accession>
<feature type="region of interest" description="Disordered" evidence="1">
    <location>
        <begin position="238"/>
        <end position="258"/>
    </location>
</feature>
<comment type="caution">
    <text evidence="2">The sequence shown here is derived from an EMBL/GenBank/DDBJ whole genome shotgun (WGS) entry which is preliminary data.</text>
</comment>
<evidence type="ECO:0000256" key="1">
    <source>
        <dbReference type="SAM" id="MobiDB-lite"/>
    </source>
</evidence>
<evidence type="ECO:0000313" key="3">
    <source>
        <dbReference type="Proteomes" id="UP000789739"/>
    </source>
</evidence>
<dbReference type="Proteomes" id="UP000789739">
    <property type="component" value="Unassembled WGS sequence"/>
</dbReference>
<protein>
    <submittedName>
        <fullName evidence="2">4567_t:CDS:1</fullName>
    </submittedName>
</protein>
<dbReference type="EMBL" id="CAJVPI010004200">
    <property type="protein sequence ID" value="CAG8665876.1"/>
    <property type="molecule type" value="Genomic_DNA"/>
</dbReference>
<proteinExistence type="predicted"/>
<evidence type="ECO:0000313" key="2">
    <source>
        <dbReference type="EMBL" id="CAG8665876.1"/>
    </source>
</evidence>
<dbReference type="OrthoDB" id="5752880at2759"/>
<feature type="non-terminal residue" evidence="2">
    <location>
        <position position="283"/>
    </location>
</feature>
<gene>
    <name evidence="2" type="ORF">PBRASI_LOCUS11041</name>
</gene>
<feature type="compositionally biased region" description="Polar residues" evidence="1">
    <location>
        <begin position="246"/>
        <end position="255"/>
    </location>
</feature>
<name>A0A9N9HCW3_9GLOM</name>
<reference evidence="2" key="1">
    <citation type="submission" date="2021-06" db="EMBL/GenBank/DDBJ databases">
        <authorList>
            <person name="Kallberg Y."/>
            <person name="Tangrot J."/>
            <person name="Rosling A."/>
        </authorList>
    </citation>
    <scope>NUCLEOTIDE SEQUENCE</scope>
    <source>
        <strain evidence="2">BR232B</strain>
    </source>
</reference>
<dbReference type="AlphaFoldDB" id="A0A9N9HCW3"/>